<dbReference type="EMBL" id="JARAOO010000012">
    <property type="protein sequence ID" value="KAJ7949674.1"/>
    <property type="molecule type" value="Genomic_DNA"/>
</dbReference>
<evidence type="ECO:0000256" key="4">
    <source>
        <dbReference type="RuleBase" id="RU003718"/>
    </source>
</evidence>
<dbReference type="InterPro" id="IPR002213">
    <property type="entry name" value="UDP_glucos_trans"/>
</dbReference>
<protein>
    <submittedName>
        <fullName evidence="5">Glycosyltransferase</fullName>
    </submittedName>
</protein>
<dbReference type="GO" id="GO:0035251">
    <property type="term" value="F:UDP-glucosyltransferase activity"/>
    <property type="evidence" value="ECO:0007669"/>
    <property type="project" value="InterPro"/>
</dbReference>
<proteinExistence type="inferred from homology"/>
<keyword evidence="6" id="KW-1185">Reference proteome</keyword>
<reference evidence="5" key="1">
    <citation type="journal article" date="2023" name="Science">
        <title>Elucidation of the pathway for biosynthesis of saponin adjuvants from the soapbark tree.</title>
        <authorList>
            <person name="Reed J."/>
            <person name="Orme A."/>
            <person name="El-Demerdash A."/>
            <person name="Owen C."/>
            <person name="Martin L.B.B."/>
            <person name="Misra R.C."/>
            <person name="Kikuchi S."/>
            <person name="Rejzek M."/>
            <person name="Martin A.C."/>
            <person name="Harkess A."/>
            <person name="Leebens-Mack J."/>
            <person name="Louveau T."/>
            <person name="Stephenson M.J."/>
            <person name="Osbourn A."/>
        </authorList>
    </citation>
    <scope>NUCLEOTIDE SEQUENCE</scope>
    <source>
        <strain evidence="5">S10</strain>
    </source>
</reference>
<dbReference type="KEGG" id="qsa:O6P43_029982"/>
<dbReference type="PANTHER" id="PTHR48048:SF20">
    <property type="entry name" value="GLYCOSYLTRANSFERASE"/>
    <property type="match status" value="1"/>
</dbReference>
<dbReference type="FunFam" id="3.40.50.2000:FF:000020">
    <property type="entry name" value="Glycosyltransferase"/>
    <property type="match status" value="1"/>
</dbReference>
<dbReference type="InterPro" id="IPR050481">
    <property type="entry name" value="UDP-glycosyltransf_plant"/>
</dbReference>
<evidence type="ECO:0000313" key="5">
    <source>
        <dbReference type="EMBL" id="KAJ7949674.1"/>
    </source>
</evidence>
<comment type="caution">
    <text evidence="5">The sequence shown here is derived from an EMBL/GenBank/DDBJ whole genome shotgun (WGS) entry which is preliminary data.</text>
</comment>
<dbReference type="Pfam" id="PF00201">
    <property type="entry name" value="UDPGT"/>
    <property type="match status" value="1"/>
</dbReference>
<dbReference type="PANTHER" id="PTHR48048">
    <property type="entry name" value="GLYCOSYLTRANSFERASE"/>
    <property type="match status" value="1"/>
</dbReference>
<dbReference type="CDD" id="cd03784">
    <property type="entry name" value="GT1_Gtf-like"/>
    <property type="match status" value="1"/>
</dbReference>
<dbReference type="Proteomes" id="UP001163823">
    <property type="component" value="Chromosome 12"/>
</dbReference>
<keyword evidence="2 4" id="KW-0328">Glycosyltransferase</keyword>
<gene>
    <name evidence="5" type="ORF">O6P43_029982</name>
</gene>
<dbReference type="InterPro" id="IPR035595">
    <property type="entry name" value="UDP_glycos_trans_CS"/>
</dbReference>
<evidence type="ECO:0000256" key="3">
    <source>
        <dbReference type="ARBA" id="ARBA00022679"/>
    </source>
</evidence>
<sequence>MPEPMLDRADPAYWDLLYFCSHLPKSSGIIINTFEELEPIALKAIAKGVCVPDAPTPPIYCIGPLIAEADTGAKAIDGVGVGGDDCLLWLDKQPNRSVVFLCFGSRGSFPVEQLKEIADGLEKSGQRFLWVVKSPPQDEKLQTTEYTTDKVKLESILPEGFLERTKDRGMVVRSWVPQVAVLSRESIGGFVTHCGWNSVLESVVAGVPIIAWPLYAEQHLNRNILVKDMNMSIGVEQREEDGFVSGDEVERVMRELMESENGREMRERSWNMREMALAARGAFGSSTKSLANLVKTWKED</sequence>
<dbReference type="Gene3D" id="3.40.50.2000">
    <property type="entry name" value="Glycogen Phosphorylase B"/>
    <property type="match status" value="2"/>
</dbReference>
<dbReference type="AlphaFoldDB" id="A0AAD7L145"/>
<dbReference type="SUPFAM" id="SSF53756">
    <property type="entry name" value="UDP-Glycosyltransferase/glycogen phosphorylase"/>
    <property type="match status" value="1"/>
</dbReference>
<dbReference type="PROSITE" id="PS00375">
    <property type="entry name" value="UDPGT"/>
    <property type="match status" value="1"/>
</dbReference>
<organism evidence="5 6">
    <name type="scientific">Quillaja saponaria</name>
    <name type="common">Soap bark tree</name>
    <dbReference type="NCBI Taxonomy" id="32244"/>
    <lineage>
        <taxon>Eukaryota</taxon>
        <taxon>Viridiplantae</taxon>
        <taxon>Streptophyta</taxon>
        <taxon>Embryophyta</taxon>
        <taxon>Tracheophyta</taxon>
        <taxon>Spermatophyta</taxon>
        <taxon>Magnoliopsida</taxon>
        <taxon>eudicotyledons</taxon>
        <taxon>Gunneridae</taxon>
        <taxon>Pentapetalae</taxon>
        <taxon>rosids</taxon>
        <taxon>fabids</taxon>
        <taxon>Fabales</taxon>
        <taxon>Quillajaceae</taxon>
        <taxon>Quillaja</taxon>
    </lineage>
</organism>
<evidence type="ECO:0000313" key="6">
    <source>
        <dbReference type="Proteomes" id="UP001163823"/>
    </source>
</evidence>
<name>A0AAD7L145_QUISA</name>
<evidence type="ECO:0000256" key="2">
    <source>
        <dbReference type="ARBA" id="ARBA00022676"/>
    </source>
</evidence>
<accession>A0AAD7L145</accession>
<keyword evidence="3 4" id="KW-0808">Transferase</keyword>
<comment type="similarity">
    <text evidence="1 4">Belongs to the UDP-glycosyltransferase family.</text>
</comment>
<evidence type="ECO:0000256" key="1">
    <source>
        <dbReference type="ARBA" id="ARBA00009995"/>
    </source>
</evidence>